<accession>A0AAD6TR70</accession>
<dbReference type="Gene3D" id="3.10.129.10">
    <property type="entry name" value="Hotdog Thioesterase"/>
    <property type="match status" value="1"/>
</dbReference>
<dbReference type="InterPro" id="IPR029069">
    <property type="entry name" value="HotDog_dom_sf"/>
</dbReference>
<dbReference type="SUPFAM" id="SSF54637">
    <property type="entry name" value="Thioesterase/thiol ester dehydrase-isomerase"/>
    <property type="match status" value="1"/>
</dbReference>
<evidence type="ECO:0000313" key="4">
    <source>
        <dbReference type="EMBL" id="KAJ7073259.1"/>
    </source>
</evidence>
<evidence type="ECO:0000259" key="3">
    <source>
        <dbReference type="Pfam" id="PF03061"/>
    </source>
</evidence>
<dbReference type="InterPro" id="IPR039298">
    <property type="entry name" value="ACOT13"/>
</dbReference>
<dbReference type="Proteomes" id="UP001222325">
    <property type="component" value="Unassembled WGS sequence"/>
</dbReference>
<sequence>MQISGNVNDKMKALLSDLTRVFGKRSSDKPAFGDSILARMVVTHASVENKAEEPRKKEGKVICELIVTEDMLNGGGNVHGGCSAFLIDICSTLALINIRNTQTVSQSLNIVYHSPAGLGDKLRIINTTLTVGARAMSARTEIWNETHQRLVASGVHIKMQPSPKPSPAKL</sequence>
<dbReference type="InterPro" id="IPR006683">
    <property type="entry name" value="Thioestr_dom"/>
</dbReference>
<dbReference type="Pfam" id="PF03061">
    <property type="entry name" value="4HBT"/>
    <property type="match status" value="1"/>
</dbReference>
<dbReference type="EMBL" id="JARJCN010000118">
    <property type="protein sequence ID" value="KAJ7073259.1"/>
    <property type="molecule type" value="Genomic_DNA"/>
</dbReference>
<dbReference type="PANTHER" id="PTHR21660">
    <property type="entry name" value="THIOESTERASE SUPERFAMILY MEMBER-RELATED"/>
    <property type="match status" value="1"/>
</dbReference>
<dbReference type="InterPro" id="IPR003736">
    <property type="entry name" value="PAAI_dom"/>
</dbReference>
<evidence type="ECO:0000313" key="5">
    <source>
        <dbReference type="Proteomes" id="UP001222325"/>
    </source>
</evidence>
<keyword evidence="5" id="KW-1185">Reference proteome</keyword>
<feature type="domain" description="Thioesterase" evidence="3">
    <location>
        <begin position="75"/>
        <end position="148"/>
    </location>
</feature>
<reference evidence="4" key="1">
    <citation type="submission" date="2023-03" db="EMBL/GenBank/DDBJ databases">
        <title>Massive genome expansion in bonnet fungi (Mycena s.s.) driven by repeated elements and novel gene families across ecological guilds.</title>
        <authorList>
            <consortium name="Lawrence Berkeley National Laboratory"/>
            <person name="Harder C.B."/>
            <person name="Miyauchi S."/>
            <person name="Viragh M."/>
            <person name="Kuo A."/>
            <person name="Thoen E."/>
            <person name="Andreopoulos B."/>
            <person name="Lu D."/>
            <person name="Skrede I."/>
            <person name="Drula E."/>
            <person name="Henrissat B."/>
            <person name="Morin E."/>
            <person name="Kohler A."/>
            <person name="Barry K."/>
            <person name="LaButti K."/>
            <person name="Morin E."/>
            <person name="Salamov A."/>
            <person name="Lipzen A."/>
            <person name="Mereny Z."/>
            <person name="Hegedus B."/>
            <person name="Baldrian P."/>
            <person name="Stursova M."/>
            <person name="Weitz H."/>
            <person name="Taylor A."/>
            <person name="Grigoriev I.V."/>
            <person name="Nagy L.G."/>
            <person name="Martin F."/>
            <person name="Kauserud H."/>
        </authorList>
    </citation>
    <scope>NUCLEOTIDE SEQUENCE</scope>
    <source>
        <strain evidence="4">CBHHK173m</strain>
    </source>
</reference>
<dbReference type="CDD" id="cd03443">
    <property type="entry name" value="PaaI_thioesterase"/>
    <property type="match status" value="1"/>
</dbReference>
<proteinExistence type="inferred from homology"/>
<name>A0AAD6TR70_9AGAR</name>
<dbReference type="AlphaFoldDB" id="A0AAD6TR70"/>
<dbReference type="NCBIfam" id="TIGR00369">
    <property type="entry name" value="unchar_dom_1"/>
    <property type="match status" value="1"/>
</dbReference>
<keyword evidence="2" id="KW-0378">Hydrolase</keyword>
<comment type="caution">
    <text evidence="4">The sequence shown here is derived from an EMBL/GenBank/DDBJ whole genome shotgun (WGS) entry which is preliminary data.</text>
</comment>
<dbReference type="GO" id="GO:0047617">
    <property type="term" value="F:fatty acyl-CoA hydrolase activity"/>
    <property type="evidence" value="ECO:0007669"/>
    <property type="project" value="InterPro"/>
</dbReference>
<protein>
    <submittedName>
        <fullName evidence="4">HotDog domain-containing protein</fullName>
    </submittedName>
</protein>
<evidence type="ECO:0000256" key="1">
    <source>
        <dbReference type="ARBA" id="ARBA00008324"/>
    </source>
</evidence>
<organism evidence="4 5">
    <name type="scientific">Mycena belliarum</name>
    <dbReference type="NCBI Taxonomy" id="1033014"/>
    <lineage>
        <taxon>Eukaryota</taxon>
        <taxon>Fungi</taxon>
        <taxon>Dikarya</taxon>
        <taxon>Basidiomycota</taxon>
        <taxon>Agaricomycotina</taxon>
        <taxon>Agaricomycetes</taxon>
        <taxon>Agaricomycetidae</taxon>
        <taxon>Agaricales</taxon>
        <taxon>Marasmiineae</taxon>
        <taxon>Mycenaceae</taxon>
        <taxon>Mycena</taxon>
    </lineage>
</organism>
<gene>
    <name evidence="4" type="ORF">B0H15DRAFT_869299</name>
</gene>
<comment type="similarity">
    <text evidence="1">Belongs to the thioesterase PaaI family.</text>
</comment>
<evidence type="ECO:0000256" key="2">
    <source>
        <dbReference type="ARBA" id="ARBA00022801"/>
    </source>
</evidence>
<dbReference type="PANTHER" id="PTHR21660:SF1">
    <property type="entry name" value="ACYL-COENZYME A THIOESTERASE 13"/>
    <property type="match status" value="1"/>
</dbReference>